<reference evidence="2 3" key="1">
    <citation type="submission" date="2019-08" db="EMBL/GenBank/DDBJ databases">
        <authorList>
            <person name="Peeters C."/>
        </authorList>
    </citation>
    <scope>NUCLEOTIDE SEQUENCE [LARGE SCALE GENOMIC DNA]</scope>
    <source>
        <strain evidence="2 3">LMG 20602</strain>
    </source>
</reference>
<organism evidence="2 3">
    <name type="scientific">Pandoraea capi</name>
    <dbReference type="NCBI Taxonomy" id="2508286"/>
    <lineage>
        <taxon>Bacteria</taxon>
        <taxon>Pseudomonadati</taxon>
        <taxon>Pseudomonadota</taxon>
        <taxon>Betaproteobacteria</taxon>
        <taxon>Burkholderiales</taxon>
        <taxon>Burkholderiaceae</taxon>
        <taxon>Pandoraea</taxon>
    </lineage>
</organism>
<feature type="region of interest" description="Disordered" evidence="1">
    <location>
        <begin position="329"/>
        <end position="349"/>
    </location>
</feature>
<dbReference type="RefSeq" id="WP_150720807.1">
    <property type="nucleotide sequence ID" value="NZ_CABPRV010000003.1"/>
</dbReference>
<feature type="region of interest" description="Disordered" evidence="1">
    <location>
        <begin position="235"/>
        <end position="264"/>
    </location>
</feature>
<feature type="region of interest" description="Disordered" evidence="1">
    <location>
        <begin position="279"/>
        <end position="302"/>
    </location>
</feature>
<feature type="region of interest" description="Disordered" evidence="1">
    <location>
        <begin position="17"/>
        <end position="52"/>
    </location>
</feature>
<evidence type="ECO:0000313" key="2">
    <source>
        <dbReference type="EMBL" id="VVD91769.1"/>
    </source>
</evidence>
<feature type="compositionally biased region" description="Low complexity" evidence="1">
    <location>
        <begin position="281"/>
        <end position="302"/>
    </location>
</feature>
<evidence type="ECO:0000313" key="3">
    <source>
        <dbReference type="Proteomes" id="UP000366065"/>
    </source>
</evidence>
<evidence type="ECO:0000256" key="1">
    <source>
        <dbReference type="SAM" id="MobiDB-lite"/>
    </source>
</evidence>
<feature type="compositionally biased region" description="Polar residues" evidence="1">
    <location>
        <begin position="362"/>
        <end position="372"/>
    </location>
</feature>
<feature type="compositionally biased region" description="Polar residues" evidence="1">
    <location>
        <begin position="239"/>
        <end position="264"/>
    </location>
</feature>
<feature type="compositionally biased region" description="Low complexity" evidence="1">
    <location>
        <begin position="20"/>
        <end position="44"/>
    </location>
</feature>
<comment type="caution">
    <text evidence="2">The sequence shown here is derived from an EMBL/GenBank/DDBJ whole genome shotgun (WGS) entry which is preliminary data.</text>
</comment>
<feature type="region of interest" description="Disordered" evidence="1">
    <location>
        <begin position="362"/>
        <end position="422"/>
    </location>
</feature>
<sequence>MQLPTIAASSTWHLNAQTPTASTDTQSSAVASTTSDDAISSTSDNPPPRLPPALMHSLVAKRLLTGGPKRAKAVKRDKKVDEMLRIPRSEFPRLGGSAKVAQHYQLPRTTMQRYRDQSENFRGAAHARGEPTRYAISHNNLCQLASNGRELCTAAGGLSELAAALGVEPHSLREVLTPKGGLSKTGGQRLVAQTVLAPNTVEIPAERFADLLAGPVSRGTNPMRALRLPSIRTFAPQHATPNDSSAANTTSAGPSTGASRGNAVSPSLTAIVAQVIRASERPPQGTPTTVPVPTQRQRQRQMRLQTPMVTFTTTVATLQRMQLVNHLRPRGKANDSCDPTPYETIDWRPAGDGSMRWRLRNASTRAETQAPSSGEWPMPAPQPAATGGVRLGDASNTSDAPEMPIADSPYPVPATPDLSYFV</sequence>
<evidence type="ECO:0008006" key="4">
    <source>
        <dbReference type="Google" id="ProtNLM"/>
    </source>
</evidence>
<gene>
    <name evidence="2" type="ORF">PCA20602_01667</name>
</gene>
<dbReference type="Proteomes" id="UP000366065">
    <property type="component" value="Unassembled WGS sequence"/>
</dbReference>
<keyword evidence="3" id="KW-1185">Reference proteome</keyword>
<accession>A0ABY6VV12</accession>
<proteinExistence type="predicted"/>
<dbReference type="EMBL" id="CABPRV010000003">
    <property type="protein sequence ID" value="VVD91769.1"/>
    <property type="molecule type" value="Genomic_DNA"/>
</dbReference>
<name>A0ABY6VV12_9BURK</name>
<protein>
    <recommendedName>
        <fullName evidence="4">HTH psq-type domain-containing protein</fullName>
    </recommendedName>
</protein>